<keyword evidence="3" id="KW-1185">Reference proteome</keyword>
<name>A0A4Y9T249_9BURK</name>
<organism evidence="2 3">
    <name type="scientific">Massilia horti</name>
    <dbReference type="NCBI Taxonomy" id="2562153"/>
    <lineage>
        <taxon>Bacteria</taxon>
        <taxon>Pseudomonadati</taxon>
        <taxon>Pseudomonadota</taxon>
        <taxon>Betaproteobacteria</taxon>
        <taxon>Burkholderiales</taxon>
        <taxon>Oxalobacteraceae</taxon>
        <taxon>Telluria group</taxon>
        <taxon>Massilia</taxon>
    </lineage>
</organism>
<dbReference type="CDD" id="cd03139">
    <property type="entry name" value="GATase1_PfpI_2"/>
    <property type="match status" value="1"/>
</dbReference>
<feature type="domain" description="DJ-1/PfpI" evidence="1">
    <location>
        <begin position="9"/>
        <end position="166"/>
    </location>
</feature>
<dbReference type="RefSeq" id="WP_135189159.1">
    <property type="nucleotide sequence ID" value="NZ_SPUM01000045.1"/>
</dbReference>
<dbReference type="Proteomes" id="UP000297258">
    <property type="component" value="Unassembled WGS sequence"/>
</dbReference>
<dbReference type="Pfam" id="PF01965">
    <property type="entry name" value="DJ-1_PfpI"/>
    <property type="match status" value="1"/>
</dbReference>
<evidence type="ECO:0000313" key="2">
    <source>
        <dbReference type="EMBL" id="TFW33117.1"/>
    </source>
</evidence>
<evidence type="ECO:0000313" key="3">
    <source>
        <dbReference type="Proteomes" id="UP000297258"/>
    </source>
</evidence>
<comment type="caution">
    <text evidence="2">The sequence shown here is derived from an EMBL/GenBank/DDBJ whole genome shotgun (WGS) entry which is preliminary data.</text>
</comment>
<dbReference type="Gene3D" id="3.40.50.880">
    <property type="match status" value="1"/>
</dbReference>
<reference evidence="2 3" key="1">
    <citation type="submission" date="2019-03" db="EMBL/GenBank/DDBJ databases">
        <title>Draft genome of Massilia hortus sp. nov., a novel bacterial species of the Oxalobacteraceae family.</title>
        <authorList>
            <person name="Peta V."/>
            <person name="Raths R."/>
            <person name="Bucking H."/>
        </authorList>
    </citation>
    <scope>NUCLEOTIDE SEQUENCE [LARGE SCALE GENOMIC DNA]</scope>
    <source>
        <strain evidence="2 3">ONC3</strain>
    </source>
</reference>
<dbReference type="InterPro" id="IPR002818">
    <property type="entry name" value="DJ-1/PfpI"/>
</dbReference>
<dbReference type="PANTHER" id="PTHR43130:SF2">
    <property type="entry name" value="DJ-1_PFPI DOMAIN-CONTAINING PROTEIN"/>
    <property type="match status" value="1"/>
</dbReference>
<dbReference type="InterPro" id="IPR052158">
    <property type="entry name" value="INH-QAR"/>
</dbReference>
<dbReference type="InterPro" id="IPR029062">
    <property type="entry name" value="Class_I_gatase-like"/>
</dbReference>
<evidence type="ECO:0000259" key="1">
    <source>
        <dbReference type="Pfam" id="PF01965"/>
    </source>
</evidence>
<dbReference type="PANTHER" id="PTHR43130">
    <property type="entry name" value="ARAC-FAMILY TRANSCRIPTIONAL REGULATOR"/>
    <property type="match status" value="1"/>
</dbReference>
<sequence>MSTSCHLGFLLFPQVTQLDLTGPAQILGRVPGAQVHLLWKSHDPVATDIGFTINPTSTFADCPQLDVLCVPGGFGIECLLDDEETLGFLRRQGAQAKYVTSVCNGSLVLGAAGLLRGYRCACHWMWRELLPHFGAVPVAQRVVRDRNRISGGGVTAGIDFGLALAAELAGEEVAKTLQLAFEYDPQPPFACGSPEAAGPERVARLQALLGDRVARVMKRVQLLSPHE</sequence>
<dbReference type="AlphaFoldDB" id="A0A4Y9T249"/>
<dbReference type="GO" id="GO:0006355">
    <property type="term" value="P:regulation of DNA-templated transcription"/>
    <property type="evidence" value="ECO:0007669"/>
    <property type="project" value="TreeGrafter"/>
</dbReference>
<dbReference type="SUPFAM" id="SSF52317">
    <property type="entry name" value="Class I glutamine amidotransferase-like"/>
    <property type="match status" value="1"/>
</dbReference>
<proteinExistence type="predicted"/>
<dbReference type="EMBL" id="SPUM01000045">
    <property type="protein sequence ID" value="TFW33117.1"/>
    <property type="molecule type" value="Genomic_DNA"/>
</dbReference>
<gene>
    <name evidence="2" type="ORF">E4O92_07600</name>
</gene>
<accession>A0A4Y9T249</accession>
<protein>
    <submittedName>
        <fullName evidence="2">DJ-1/PfpI family protein</fullName>
    </submittedName>
</protein>
<dbReference type="OrthoDB" id="9803764at2"/>